<evidence type="ECO:0000313" key="3">
    <source>
        <dbReference type="EMBL" id="MEM0516035.1"/>
    </source>
</evidence>
<dbReference type="GO" id="GO:0016301">
    <property type="term" value="F:kinase activity"/>
    <property type="evidence" value="ECO:0007669"/>
    <property type="project" value="UniProtKB-KW"/>
</dbReference>
<dbReference type="PANTHER" id="PTHR30437:SF5">
    <property type="entry name" value="REGULATOR OF NUCLEOSIDE DIPHOSPHATE KINASE"/>
    <property type="match status" value="1"/>
</dbReference>
<dbReference type="Proteomes" id="UP001447008">
    <property type="component" value="Unassembled WGS sequence"/>
</dbReference>
<name>A0ABU9N178_9GAMM</name>
<dbReference type="Gene3D" id="3.10.50.30">
    <property type="entry name" value="Transcription elongation factor, GreA/GreB, C-terminal domain"/>
    <property type="match status" value="1"/>
</dbReference>
<proteinExistence type="predicted"/>
<evidence type="ECO:0000259" key="2">
    <source>
        <dbReference type="Pfam" id="PF14760"/>
    </source>
</evidence>
<accession>A0ABU9N178</accession>
<dbReference type="InterPro" id="IPR001437">
    <property type="entry name" value="Tscrpt_elong_fac_GreA/B_C"/>
</dbReference>
<dbReference type="Pfam" id="PF14760">
    <property type="entry name" value="Rnk_N"/>
    <property type="match status" value="1"/>
</dbReference>
<dbReference type="EMBL" id="JBCGCU010000012">
    <property type="protein sequence ID" value="MEM0516035.1"/>
    <property type="molecule type" value="Genomic_DNA"/>
</dbReference>
<evidence type="ECO:0000313" key="4">
    <source>
        <dbReference type="Proteomes" id="UP001447008"/>
    </source>
</evidence>
<dbReference type="NCBIfam" id="NF004396">
    <property type="entry name" value="PRK05753.1"/>
    <property type="match status" value="1"/>
</dbReference>
<evidence type="ECO:0000259" key="1">
    <source>
        <dbReference type="Pfam" id="PF01272"/>
    </source>
</evidence>
<keyword evidence="3" id="KW-0808">Transferase</keyword>
<dbReference type="InterPro" id="IPR036953">
    <property type="entry name" value="GreA/GreB_C_sf"/>
</dbReference>
<dbReference type="PANTHER" id="PTHR30437">
    <property type="entry name" value="TRANSCRIPTION ELONGATION FACTOR GREA"/>
    <property type="match status" value="1"/>
</dbReference>
<reference evidence="3 4" key="1">
    <citation type="submission" date="2024-03" db="EMBL/GenBank/DDBJ databases">
        <title>Pseudoalteromonas qingdaonensis sp. nov., isolated from the intestines of marine benthic organisms.</title>
        <authorList>
            <person name="Lin X."/>
            <person name="Fang S."/>
            <person name="Hu X."/>
        </authorList>
    </citation>
    <scope>NUCLEOTIDE SEQUENCE [LARGE SCALE GENOMIC DNA]</scope>
    <source>
        <strain evidence="3 4">YIC-827</strain>
    </source>
</reference>
<dbReference type="InterPro" id="IPR023459">
    <property type="entry name" value="Tscrpt_elong_fac_GreA/B_fam"/>
</dbReference>
<dbReference type="Pfam" id="PF01272">
    <property type="entry name" value="GreA_GreB"/>
    <property type="match status" value="1"/>
</dbReference>
<dbReference type="InterPro" id="IPR029462">
    <property type="entry name" value="Rnk_N"/>
</dbReference>
<dbReference type="Gene3D" id="1.10.286.20">
    <property type="match status" value="1"/>
</dbReference>
<dbReference type="RefSeq" id="WP_342679199.1">
    <property type="nucleotide sequence ID" value="NZ_JBCGCU010000012.1"/>
</dbReference>
<feature type="domain" description="Regulator of nucleoside diphosphate kinase N-terminal" evidence="2">
    <location>
        <begin position="5"/>
        <end position="43"/>
    </location>
</feature>
<comment type="caution">
    <text evidence="3">The sequence shown here is derived from an EMBL/GenBank/DDBJ whole genome shotgun (WGS) entry which is preliminary data.</text>
</comment>
<protein>
    <submittedName>
        <fullName evidence="3">Nucleoside diphosphate kinase regulator</fullName>
    </submittedName>
</protein>
<sequence length="137" mass="15098">MNKKPDLTISTLDLDRIYDLIESLPHNNAADLELLEEELNRANALPPEQMPPNVVTMNSTVKFYVASTDKELELTLVYPKDMDTSGKKISILAPAGSALIGLSVGDEIEWPKPTGGSLKVKITEVLYQPERAGDFRS</sequence>
<dbReference type="SUPFAM" id="SSF54534">
    <property type="entry name" value="FKBP-like"/>
    <property type="match status" value="1"/>
</dbReference>
<keyword evidence="3" id="KW-0418">Kinase</keyword>
<keyword evidence="4" id="KW-1185">Reference proteome</keyword>
<feature type="domain" description="Transcription elongation factor GreA/GreB C-terminal" evidence="1">
    <location>
        <begin position="51"/>
        <end position="127"/>
    </location>
</feature>
<organism evidence="3 4">
    <name type="scientific">Pseudoalteromonas qingdaonensis</name>
    <dbReference type="NCBI Taxonomy" id="3131913"/>
    <lineage>
        <taxon>Bacteria</taxon>
        <taxon>Pseudomonadati</taxon>
        <taxon>Pseudomonadota</taxon>
        <taxon>Gammaproteobacteria</taxon>
        <taxon>Alteromonadales</taxon>
        <taxon>Pseudoalteromonadaceae</taxon>
        <taxon>Pseudoalteromonas</taxon>
    </lineage>
</organism>
<gene>
    <name evidence="3" type="primary">rnk</name>
    <name evidence="3" type="ORF">WCN91_11515</name>
</gene>